<dbReference type="EMBL" id="CAJOBC010016787">
    <property type="protein sequence ID" value="CAF4029973.1"/>
    <property type="molecule type" value="Genomic_DNA"/>
</dbReference>
<sequence length="85" mass="10184">MCIPYEYFLDGYRDCMHSTDEQNIFDVEQSGQCPFLFNAFKCDKTLFRRMYFSCGDGQFMYETDRMDQVNSKSCTNFRNRKDGFV</sequence>
<dbReference type="SUPFAM" id="SSF57424">
    <property type="entry name" value="LDL receptor-like module"/>
    <property type="match status" value="1"/>
</dbReference>
<dbReference type="EMBL" id="CAJNOQ010010611">
    <property type="protein sequence ID" value="CAF1256435.1"/>
    <property type="molecule type" value="Genomic_DNA"/>
</dbReference>
<keyword evidence="6" id="KW-1185">Reference proteome</keyword>
<evidence type="ECO:0000313" key="3">
    <source>
        <dbReference type="EMBL" id="CAF1325242.1"/>
    </source>
</evidence>
<evidence type="ECO:0000313" key="5">
    <source>
        <dbReference type="EMBL" id="CAF4136181.1"/>
    </source>
</evidence>
<protein>
    <submittedName>
        <fullName evidence="2">Uncharacterized protein</fullName>
    </submittedName>
</protein>
<dbReference type="Proteomes" id="UP000677228">
    <property type="component" value="Unassembled WGS sequence"/>
</dbReference>
<dbReference type="Proteomes" id="UP000682733">
    <property type="component" value="Unassembled WGS sequence"/>
</dbReference>
<dbReference type="Proteomes" id="UP000681722">
    <property type="component" value="Unassembled WGS sequence"/>
</dbReference>
<reference evidence="2" key="1">
    <citation type="submission" date="2021-02" db="EMBL/GenBank/DDBJ databases">
        <authorList>
            <person name="Nowell W R."/>
        </authorList>
    </citation>
    <scope>NUCLEOTIDE SEQUENCE</scope>
</reference>
<evidence type="ECO:0000313" key="2">
    <source>
        <dbReference type="EMBL" id="CAF1256435.1"/>
    </source>
</evidence>
<evidence type="ECO:0000313" key="4">
    <source>
        <dbReference type="EMBL" id="CAF4029973.1"/>
    </source>
</evidence>
<accession>A0A815A9T9</accession>
<evidence type="ECO:0000313" key="6">
    <source>
        <dbReference type="Proteomes" id="UP000663829"/>
    </source>
</evidence>
<dbReference type="EMBL" id="CAJNOK010020982">
    <property type="protein sequence ID" value="CAF1325242.1"/>
    <property type="molecule type" value="Genomic_DNA"/>
</dbReference>
<keyword evidence="1" id="KW-1015">Disulfide bond</keyword>
<comment type="caution">
    <text evidence="2">The sequence shown here is derived from an EMBL/GenBank/DDBJ whole genome shotgun (WGS) entry which is preliminary data.</text>
</comment>
<name>A0A815A9T9_9BILA</name>
<dbReference type="EMBL" id="CAJOBA010042590">
    <property type="protein sequence ID" value="CAF4136181.1"/>
    <property type="molecule type" value="Genomic_DNA"/>
</dbReference>
<evidence type="ECO:0000256" key="1">
    <source>
        <dbReference type="ARBA" id="ARBA00023157"/>
    </source>
</evidence>
<dbReference type="AlphaFoldDB" id="A0A815A9T9"/>
<organism evidence="2 6">
    <name type="scientific">Didymodactylos carnosus</name>
    <dbReference type="NCBI Taxonomy" id="1234261"/>
    <lineage>
        <taxon>Eukaryota</taxon>
        <taxon>Metazoa</taxon>
        <taxon>Spiralia</taxon>
        <taxon>Gnathifera</taxon>
        <taxon>Rotifera</taxon>
        <taxon>Eurotatoria</taxon>
        <taxon>Bdelloidea</taxon>
        <taxon>Philodinida</taxon>
        <taxon>Philodinidae</taxon>
        <taxon>Didymodactylos</taxon>
    </lineage>
</organism>
<proteinExistence type="predicted"/>
<dbReference type="InterPro" id="IPR036055">
    <property type="entry name" value="LDL_receptor-like_sf"/>
</dbReference>
<gene>
    <name evidence="2" type="ORF">GPM918_LOCUS26388</name>
    <name evidence="3" type="ORF">OVA965_LOCUS29628</name>
    <name evidence="4" type="ORF">SRO942_LOCUS26533</name>
    <name evidence="5" type="ORF">TMI583_LOCUS30409</name>
</gene>
<dbReference type="Proteomes" id="UP000663829">
    <property type="component" value="Unassembled WGS sequence"/>
</dbReference>